<gene>
    <name evidence="7" type="primary">LOC107273762</name>
</gene>
<evidence type="ECO:0000256" key="1">
    <source>
        <dbReference type="ARBA" id="ARBA00004173"/>
    </source>
</evidence>
<reference evidence="7" key="1">
    <citation type="submission" date="2025-08" db="UniProtKB">
        <authorList>
            <consortium name="RefSeq"/>
        </authorList>
    </citation>
    <scope>IDENTIFICATION</scope>
</reference>
<evidence type="ECO:0000256" key="2">
    <source>
        <dbReference type="ARBA" id="ARBA00008231"/>
    </source>
</evidence>
<dbReference type="Proteomes" id="UP000694920">
    <property type="component" value="Unplaced"/>
</dbReference>
<dbReference type="Gene3D" id="3.30.2180.10">
    <property type="entry name" value="ATP12-like"/>
    <property type="match status" value="1"/>
</dbReference>
<evidence type="ECO:0000256" key="3">
    <source>
        <dbReference type="ARBA" id="ARBA00022946"/>
    </source>
</evidence>
<dbReference type="InterPro" id="IPR042272">
    <property type="entry name" value="ATP12_ATP_synth-F1-assembly_N"/>
</dbReference>
<dbReference type="AlphaFoldDB" id="A0AAJ7CDD5"/>
<dbReference type="PANTHER" id="PTHR21013:SF10">
    <property type="entry name" value="ATP SYNTHASE MITOCHONDRIAL F1 COMPLEX ASSEMBLY FACTOR 2"/>
    <property type="match status" value="1"/>
</dbReference>
<evidence type="ECO:0000256" key="5">
    <source>
        <dbReference type="ARBA" id="ARBA00023186"/>
    </source>
</evidence>
<keyword evidence="6" id="KW-1185">Reference proteome</keyword>
<dbReference type="GeneID" id="107273762"/>
<dbReference type="GO" id="GO:0005739">
    <property type="term" value="C:mitochondrion"/>
    <property type="evidence" value="ECO:0007669"/>
    <property type="project" value="UniProtKB-SubCell"/>
</dbReference>
<dbReference type="GO" id="GO:0033615">
    <property type="term" value="P:mitochondrial proton-transporting ATP synthase complex assembly"/>
    <property type="evidence" value="ECO:0007669"/>
    <property type="project" value="TreeGrafter"/>
</dbReference>
<dbReference type="SUPFAM" id="SSF160909">
    <property type="entry name" value="ATP12-like"/>
    <property type="match status" value="1"/>
</dbReference>
<proteinExistence type="inferred from homology"/>
<dbReference type="InterPro" id="IPR011419">
    <property type="entry name" value="ATP12_ATP_synth-F1-assembly"/>
</dbReference>
<keyword evidence="5" id="KW-0143">Chaperone</keyword>
<dbReference type="RefSeq" id="XP_015607753.1">
    <property type="nucleotide sequence ID" value="XM_015752267.2"/>
</dbReference>
<dbReference type="PANTHER" id="PTHR21013">
    <property type="entry name" value="ATP SYNTHASE MITOCHONDRIAL F1 COMPLEX ASSEMBLY FACTOR 2/ATP12 PROTEIN, MITOCHONDRIAL PRECURSOR"/>
    <property type="match status" value="1"/>
</dbReference>
<keyword evidence="4" id="KW-0496">Mitochondrion</keyword>
<dbReference type="Pfam" id="PF07542">
    <property type="entry name" value="ATP12"/>
    <property type="match status" value="1"/>
</dbReference>
<evidence type="ECO:0000313" key="7">
    <source>
        <dbReference type="RefSeq" id="XP_015607753.1"/>
    </source>
</evidence>
<evidence type="ECO:0000256" key="4">
    <source>
        <dbReference type="ARBA" id="ARBA00023128"/>
    </source>
</evidence>
<evidence type="ECO:0000313" key="6">
    <source>
        <dbReference type="Proteomes" id="UP000694920"/>
    </source>
</evidence>
<sequence length="270" mass="30492">MLASKCRGFVPCSIIFRNMATVKRFYRRTNILSSGGKFEITLDQRKLKTPKGQIFEVNSKPLALAVATEWESQGDIINRGNMHLTALCSTALDNPHNHNKLDIVNYIVNYLETDTILFHSADAEELTKLQMEKWDPLIQWFCDQYEIDIVKTNSIEAPVVPLQTKAVLTRHLSSYNFEAVQGFMYAVDTLKSVILPLAAVERVIGIEEAVRLSRLEEEYQISHWGNVEWSHDLSKHDLQGRLAAAILFIHLNSSSSTSQPKSNSSSIVAN</sequence>
<dbReference type="Gene3D" id="1.10.3580.10">
    <property type="entry name" value="ATP12 ATPase"/>
    <property type="match status" value="1"/>
</dbReference>
<name>A0AAJ7CDD5_CEPCN</name>
<dbReference type="InterPro" id="IPR023335">
    <property type="entry name" value="ATP12_ortho_dom_sf"/>
</dbReference>
<organism evidence="6 7">
    <name type="scientific">Cephus cinctus</name>
    <name type="common">Wheat stem sawfly</name>
    <dbReference type="NCBI Taxonomy" id="211228"/>
    <lineage>
        <taxon>Eukaryota</taxon>
        <taxon>Metazoa</taxon>
        <taxon>Ecdysozoa</taxon>
        <taxon>Arthropoda</taxon>
        <taxon>Hexapoda</taxon>
        <taxon>Insecta</taxon>
        <taxon>Pterygota</taxon>
        <taxon>Neoptera</taxon>
        <taxon>Endopterygota</taxon>
        <taxon>Hymenoptera</taxon>
        <taxon>Cephoidea</taxon>
        <taxon>Cephidae</taxon>
        <taxon>Cephus</taxon>
    </lineage>
</organism>
<comment type="subcellular location">
    <subcellularLocation>
        <location evidence="1">Mitochondrion</location>
    </subcellularLocation>
</comment>
<keyword evidence="3" id="KW-0809">Transit peptide</keyword>
<comment type="similarity">
    <text evidence="2">Belongs to the ATP12 family.</text>
</comment>
<dbReference type="KEGG" id="ccin:107273762"/>
<accession>A0AAJ7CDD5</accession>
<protein>
    <submittedName>
        <fullName evidence="7">ATP synthase mitochondrial F1 complex assembly factor 2 isoform X1</fullName>
    </submittedName>
</protein>